<comment type="similarity">
    <text evidence="1 2">Belongs to the small heat shock protein (HSP20) family.</text>
</comment>
<dbReference type="AlphaFoldDB" id="A0A0E3VTB5"/>
<evidence type="ECO:0000256" key="2">
    <source>
        <dbReference type="RuleBase" id="RU003616"/>
    </source>
</evidence>
<sequence length="175" mass="20019">MANETKLPVTKKTNEPAFGGETWRPFEALRKEVDRLFEDFGTDDFWRRPFRSLAGFERNLAQKLVSTPAVDVTESDKAYEITAELPGMDEKDIEVNVANDGLIIKGEKKFEREEKQKDYYVSERRYGSFERHFGLPKDVEADKIEASFRNGVLKVTLPKTAEAQKPAKKIEVKAA</sequence>
<name>A0A0E3VTB5_9BRAD</name>
<dbReference type="SUPFAM" id="SSF49764">
    <property type="entry name" value="HSP20-like chaperones"/>
    <property type="match status" value="1"/>
</dbReference>
<evidence type="ECO:0000259" key="4">
    <source>
        <dbReference type="PROSITE" id="PS01031"/>
    </source>
</evidence>
<dbReference type="Gene3D" id="2.60.40.790">
    <property type="match status" value="1"/>
</dbReference>
<dbReference type="InterPro" id="IPR008978">
    <property type="entry name" value="HSP20-like_chaperone"/>
</dbReference>
<dbReference type="PANTHER" id="PTHR11527">
    <property type="entry name" value="HEAT-SHOCK PROTEIN 20 FAMILY MEMBER"/>
    <property type="match status" value="1"/>
</dbReference>
<accession>A0A0E3VTB5</accession>
<organism evidence="5 6">
    <name type="scientific">Bradyrhizobium diazoefficiens</name>
    <dbReference type="NCBI Taxonomy" id="1355477"/>
    <lineage>
        <taxon>Bacteria</taxon>
        <taxon>Pseudomonadati</taxon>
        <taxon>Pseudomonadota</taxon>
        <taxon>Alphaproteobacteria</taxon>
        <taxon>Hyphomicrobiales</taxon>
        <taxon>Nitrobacteraceae</taxon>
        <taxon>Bradyrhizobium</taxon>
    </lineage>
</organism>
<dbReference type="InterPro" id="IPR031107">
    <property type="entry name" value="Small_HSP"/>
</dbReference>
<dbReference type="CDD" id="cd06464">
    <property type="entry name" value="ACD_sHsps-like"/>
    <property type="match status" value="1"/>
</dbReference>
<dbReference type="InterPro" id="IPR002068">
    <property type="entry name" value="A-crystallin/Hsp20_dom"/>
</dbReference>
<evidence type="ECO:0000256" key="3">
    <source>
        <dbReference type="SAM" id="MobiDB-lite"/>
    </source>
</evidence>
<feature type="domain" description="SHSP" evidence="4">
    <location>
        <begin position="61"/>
        <end position="175"/>
    </location>
</feature>
<dbReference type="EMBL" id="AP014685">
    <property type="protein sequence ID" value="BAR55370.1"/>
    <property type="molecule type" value="Genomic_DNA"/>
</dbReference>
<feature type="region of interest" description="Disordered" evidence="3">
    <location>
        <begin position="1"/>
        <end position="20"/>
    </location>
</feature>
<protein>
    <submittedName>
        <fullName evidence="5">HspC2 heat shock protein</fullName>
    </submittedName>
</protein>
<reference evidence="5 6" key="1">
    <citation type="submission" date="2014-11" db="EMBL/GenBank/DDBJ databases">
        <title>Symbiosis island explosion on the genome of extra-slow-growing strains of soybean bradyrhizobia with massive insertion sequences.</title>
        <authorList>
            <person name="Iida T."/>
            <person name="Minamisawa K."/>
        </authorList>
    </citation>
    <scope>NUCLEOTIDE SEQUENCE [LARGE SCALE GENOMIC DNA]</scope>
    <source>
        <strain evidence="5 6">NK6</strain>
    </source>
</reference>
<dbReference type="RefSeq" id="WP_028175511.1">
    <property type="nucleotide sequence ID" value="NZ_AXAX01000026.1"/>
</dbReference>
<keyword evidence="5" id="KW-0346">Stress response</keyword>
<dbReference type="Proteomes" id="UP000063308">
    <property type="component" value="Chromosome"/>
</dbReference>
<proteinExistence type="inferred from homology"/>
<evidence type="ECO:0000313" key="5">
    <source>
        <dbReference type="EMBL" id="BAR55370.1"/>
    </source>
</evidence>
<dbReference type="PROSITE" id="PS01031">
    <property type="entry name" value="SHSP"/>
    <property type="match status" value="1"/>
</dbReference>
<gene>
    <name evidence="5" type="ORF">NK6_2189</name>
</gene>
<evidence type="ECO:0000313" key="6">
    <source>
        <dbReference type="Proteomes" id="UP000063308"/>
    </source>
</evidence>
<dbReference type="Pfam" id="PF00011">
    <property type="entry name" value="HSP20"/>
    <property type="match status" value="1"/>
</dbReference>
<evidence type="ECO:0000256" key="1">
    <source>
        <dbReference type="PROSITE-ProRule" id="PRU00285"/>
    </source>
</evidence>